<accession>A0A9W8MU12</accession>
<dbReference type="Proteomes" id="UP001148786">
    <property type="component" value="Unassembled WGS sequence"/>
</dbReference>
<name>A0A9W8MU12_9AGAR</name>
<keyword evidence="2" id="KW-1185">Reference proteome</keyword>
<comment type="caution">
    <text evidence="1">The sequence shown here is derived from an EMBL/GenBank/DDBJ whole genome shotgun (WGS) entry which is preliminary data.</text>
</comment>
<organism evidence="1 2">
    <name type="scientific">Agrocybe chaxingu</name>
    <dbReference type="NCBI Taxonomy" id="84603"/>
    <lineage>
        <taxon>Eukaryota</taxon>
        <taxon>Fungi</taxon>
        <taxon>Dikarya</taxon>
        <taxon>Basidiomycota</taxon>
        <taxon>Agaricomycotina</taxon>
        <taxon>Agaricomycetes</taxon>
        <taxon>Agaricomycetidae</taxon>
        <taxon>Agaricales</taxon>
        <taxon>Agaricineae</taxon>
        <taxon>Strophariaceae</taxon>
        <taxon>Agrocybe</taxon>
    </lineage>
</organism>
<proteinExistence type="predicted"/>
<protein>
    <submittedName>
        <fullName evidence="1">Uncharacterized protein</fullName>
    </submittedName>
</protein>
<evidence type="ECO:0000313" key="1">
    <source>
        <dbReference type="EMBL" id="KAJ3503292.1"/>
    </source>
</evidence>
<gene>
    <name evidence="1" type="ORF">NLJ89_g8500</name>
</gene>
<dbReference type="AlphaFoldDB" id="A0A9W8MU12"/>
<sequence length="206" mass="22427">MSNLTRLFVNSVLERAELLPRSTENGRPVIDSEEEVEVQGVNRNAPSVRLKYYSRRTRCRSLYGGFLTFSAGDRIVVRCPRQRTPLLPLGAKVVSGYRANHYNICLTMPPPPPPEIGIPGVTASALLSPPPCSSVLPLLCSSLSSRVPLLPPPLYLHLLFLLTPFPPLLPFPLQLQSPARLSLGPPDKLSVLADPLAPAHPPPTHG</sequence>
<reference evidence="1" key="1">
    <citation type="submission" date="2022-07" db="EMBL/GenBank/DDBJ databases">
        <title>Genome Sequence of Agrocybe chaxingu.</title>
        <authorList>
            <person name="Buettner E."/>
        </authorList>
    </citation>
    <scope>NUCLEOTIDE SEQUENCE</scope>
    <source>
        <strain evidence="1">MP-N11</strain>
    </source>
</reference>
<dbReference type="EMBL" id="JANKHO010001162">
    <property type="protein sequence ID" value="KAJ3503292.1"/>
    <property type="molecule type" value="Genomic_DNA"/>
</dbReference>
<evidence type="ECO:0000313" key="2">
    <source>
        <dbReference type="Proteomes" id="UP001148786"/>
    </source>
</evidence>